<dbReference type="Proteomes" id="UP000635477">
    <property type="component" value="Unassembled WGS sequence"/>
</dbReference>
<gene>
    <name evidence="3" type="ORF">FZEAL_8698</name>
</gene>
<keyword evidence="2" id="KW-1133">Transmembrane helix</keyword>
<evidence type="ECO:0000313" key="4">
    <source>
        <dbReference type="Proteomes" id="UP000635477"/>
    </source>
</evidence>
<feature type="region of interest" description="Disordered" evidence="1">
    <location>
        <begin position="77"/>
        <end position="99"/>
    </location>
</feature>
<protein>
    <submittedName>
        <fullName evidence="3">Uncharacterized protein</fullName>
    </submittedName>
</protein>
<reference evidence="3" key="2">
    <citation type="submission" date="2020-05" db="EMBL/GenBank/DDBJ databases">
        <authorList>
            <person name="Kim H.-S."/>
            <person name="Proctor R.H."/>
            <person name="Brown D.W."/>
        </authorList>
    </citation>
    <scope>NUCLEOTIDE SEQUENCE</scope>
    <source>
        <strain evidence="3">NRRL 22465</strain>
    </source>
</reference>
<feature type="non-terminal residue" evidence="3">
    <location>
        <position position="99"/>
    </location>
</feature>
<feature type="compositionally biased region" description="Basic and acidic residues" evidence="1">
    <location>
        <begin position="89"/>
        <end position="99"/>
    </location>
</feature>
<evidence type="ECO:0000256" key="2">
    <source>
        <dbReference type="SAM" id="Phobius"/>
    </source>
</evidence>
<comment type="caution">
    <text evidence="3">The sequence shown here is derived from an EMBL/GenBank/DDBJ whole genome shotgun (WGS) entry which is preliminary data.</text>
</comment>
<proteinExistence type="predicted"/>
<dbReference type="EMBL" id="JABEYC010000761">
    <property type="protein sequence ID" value="KAF4974391.1"/>
    <property type="molecule type" value="Genomic_DNA"/>
</dbReference>
<accession>A0A8H4XGL4</accession>
<evidence type="ECO:0000256" key="1">
    <source>
        <dbReference type="SAM" id="MobiDB-lite"/>
    </source>
</evidence>
<evidence type="ECO:0000313" key="3">
    <source>
        <dbReference type="EMBL" id="KAF4974391.1"/>
    </source>
</evidence>
<keyword evidence="2" id="KW-0472">Membrane</keyword>
<feature type="non-terminal residue" evidence="3">
    <location>
        <position position="1"/>
    </location>
</feature>
<keyword evidence="2" id="KW-0812">Transmembrane</keyword>
<keyword evidence="4" id="KW-1185">Reference proteome</keyword>
<dbReference type="AlphaFoldDB" id="A0A8H4XGL4"/>
<name>A0A8H4XGL4_9HYPO</name>
<sequence length="99" mass="11149">PAQRLYTKRISPFVPHLPPRPYHRKVLGYRIISLLLLAPLVEGGAASGMCLLESRGFAPDPFVRRLPRRHRVIDQREVQEGGLYAAAPDSDRRPDPVAE</sequence>
<reference evidence="3" key="1">
    <citation type="journal article" date="2020" name="BMC Genomics">
        <title>Correction to: Identification and distribution of gene clusters required for synthesis of sphingolipid metabolism inhibitors in diverse species of the filamentous fungus Fusarium.</title>
        <authorList>
            <person name="Kim H.S."/>
            <person name="Lohmar J.M."/>
            <person name="Busman M."/>
            <person name="Brown D.W."/>
            <person name="Naumann T.A."/>
            <person name="Divon H.H."/>
            <person name="Lysoe E."/>
            <person name="Uhlig S."/>
            <person name="Proctor R.H."/>
        </authorList>
    </citation>
    <scope>NUCLEOTIDE SEQUENCE</scope>
    <source>
        <strain evidence="3">NRRL 22465</strain>
    </source>
</reference>
<feature type="transmembrane region" description="Helical" evidence="2">
    <location>
        <begin position="27"/>
        <end position="52"/>
    </location>
</feature>
<organism evidence="3 4">
    <name type="scientific">Fusarium zealandicum</name>
    <dbReference type="NCBI Taxonomy" id="1053134"/>
    <lineage>
        <taxon>Eukaryota</taxon>
        <taxon>Fungi</taxon>
        <taxon>Dikarya</taxon>
        <taxon>Ascomycota</taxon>
        <taxon>Pezizomycotina</taxon>
        <taxon>Sordariomycetes</taxon>
        <taxon>Hypocreomycetidae</taxon>
        <taxon>Hypocreales</taxon>
        <taxon>Nectriaceae</taxon>
        <taxon>Fusarium</taxon>
        <taxon>Fusarium staphyleae species complex</taxon>
    </lineage>
</organism>